<dbReference type="Gene3D" id="3.30.1540.20">
    <property type="entry name" value="MutL, C-terminal domain, dimerisation subdomain"/>
    <property type="match status" value="1"/>
</dbReference>
<dbReference type="AlphaFoldDB" id="A0A9P8UCD4"/>
<evidence type="ECO:0000256" key="1">
    <source>
        <dbReference type="ARBA" id="ARBA00006082"/>
    </source>
</evidence>
<name>A0A9P8UCD4_9PEZI</name>
<evidence type="ECO:0000256" key="2">
    <source>
        <dbReference type="SAM" id="MobiDB-lite"/>
    </source>
</evidence>
<dbReference type="SMART" id="SM00853">
    <property type="entry name" value="MutL_C"/>
    <property type="match status" value="1"/>
</dbReference>
<dbReference type="GO" id="GO:0032300">
    <property type="term" value="C:mismatch repair complex"/>
    <property type="evidence" value="ECO:0007669"/>
    <property type="project" value="InterPro"/>
</dbReference>
<dbReference type="OrthoDB" id="429932at2759"/>
<dbReference type="GO" id="GO:0140664">
    <property type="term" value="F:ATP-dependent DNA damage sensor activity"/>
    <property type="evidence" value="ECO:0007669"/>
    <property type="project" value="InterPro"/>
</dbReference>
<feature type="region of interest" description="Disordered" evidence="2">
    <location>
        <begin position="415"/>
        <end position="458"/>
    </location>
</feature>
<feature type="domain" description="MutL C-terminal dimerisation" evidence="3">
    <location>
        <begin position="700"/>
        <end position="906"/>
    </location>
</feature>
<dbReference type="Gene3D" id="3.30.565.10">
    <property type="entry name" value="Histidine kinase-like ATPase, C-terminal domain"/>
    <property type="match status" value="1"/>
</dbReference>
<dbReference type="Pfam" id="PF13589">
    <property type="entry name" value="HATPase_c_3"/>
    <property type="match status" value="1"/>
</dbReference>
<gene>
    <name evidence="4" type="ORF">BKA67DRAFT_525807</name>
</gene>
<dbReference type="SUPFAM" id="SSF118116">
    <property type="entry name" value="DNA mismatch repair protein MutL"/>
    <property type="match status" value="2"/>
</dbReference>
<dbReference type="InterPro" id="IPR042120">
    <property type="entry name" value="MutL_C_dimsub"/>
</dbReference>
<dbReference type="PANTHER" id="PTHR10073:SF47">
    <property type="entry name" value="DNA MISMATCH REPAIR PROTEIN MLH3"/>
    <property type="match status" value="1"/>
</dbReference>
<dbReference type="RefSeq" id="XP_045952584.1">
    <property type="nucleotide sequence ID" value="XM_046098695.1"/>
</dbReference>
<organism evidence="4 5">
    <name type="scientific">Truncatella angustata</name>
    <dbReference type="NCBI Taxonomy" id="152316"/>
    <lineage>
        <taxon>Eukaryota</taxon>
        <taxon>Fungi</taxon>
        <taxon>Dikarya</taxon>
        <taxon>Ascomycota</taxon>
        <taxon>Pezizomycotina</taxon>
        <taxon>Sordariomycetes</taxon>
        <taxon>Xylariomycetidae</taxon>
        <taxon>Amphisphaeriales</taxon>
        <taxon>Sporocadaceae</taxon>
        <taxon>Truncatella</taxon>
    </lineage>
</organism>
<sequence>MSIQRLPEDVVAQIKSSTAITSLNEVICGLLKNSLDAGATKLNISVDYAKGNCSVEDNGIGILPAEFTTAGGLGKLHYTSHFPIRSHIHGNSGTFLASVAALSLLSITSHHKDYRSHNTIQIHNSKVLARHIPSPPDQRLLTFSHGTRITVRDLFGSMPVRVKQRSLTTDKSALTRDWEYLKASIVALLLPWPGQATISVRDSASQQTATIRNKEAIDGALAERARRSLYVSRVSSLLYQAGLSEENVADSWVALKAAAGSLSMSGAVCLTPVATKRMQFISIGIQPVSNERGSNVLYEEVNRLFANSGFGVEEEINNIDEPEKTRRAEDRRYKSEGYTDRELKARKGINRWPMFHISIDVDDPAESSAVHDLRDILDERRNHLSGIIDVLRAMIYEFLKRHNFRPVYYNKKKRQPCKHFGSRIPPEAATSALPSRPRSQSGISFEKVKMGPPGDLATSRLYLPTTQSPASSQESPFDGWLRIKSGRQTPMPAKDIEFGVHGEPSEPRSSSMFLSTKRTVSSDSPLFNDKGELRRVPFLDVEEHPEPANQDHNSDMVVEKPEEIGSLLVVEKDIVWTNPATKRKSTIDARTGFVIQPEEPVKARSYSARPSRLTSTKRVRTEAASRKSDCTWIEDLLSSWKNPVFEAAEPQIPAAFDEARLISSMNNSSRNSHHCRHLPLDNIFNVEAKVSKDALRAAEVLAQVDRKFILAKAPLEPISSTKCPEDQISLLIVIDQHAADERCRVEALMASYFNPGSSGAAQTETLDKFLQYEISTQERSLFERHESYFEHWGIEYQLNTIASRLQLQSIKFPSFLKVTSLPPSIAERCQTEPQLLISLLRKEAWKLDDSGRTQARRRLEKGAPGSGHNDEAELHWLARFHGCPQGILELINSRACRSAIMFNDPLSLDECKDLLRRLADCAFPFQCAHGRPSMVPLVDMGDERIYRNERPAKGTFGKQFKRWKASMIDDHS</sequence>
<dbReference type="SUPFAM" id="SSF55874">
    <property type="entry name" value="ATPase domain of HSP90 chaperone/DNA topoisomerase II/histidine kinase"/>
    <property type="match status" value="1"/>
</dbReference>
<dbReference type="PANTHER" id="PTHR10073">
    <property type="entry name" value="DNA MISMATCH REPAIR PROTEIN MLH, PMS, MUTL"/>
    <property type="match status" value="1"/>
</dbReference>
<accession>A0A9P8UCD4</accession>
<dbReference type="GO" id="GO:0016887">
    <property type="term" value="F:ATP hydrolysis activity"/>
    <property type="evidence" value="ECO:0007669"/>
    <property type="project" value="InterPro"/>
</dbReference>
<protein>
    <recommendedName>
        <fullName evidence="3">MutL C-terminal dimerisation domain-containing protein</fullName>
    </recommendedName>
</protein>
<reference evidence="4" key="1">
    <citation type="journal article" date="2021" name="Nat. Commun.">
        <title>Genetic determinants of endophytism in the Arabidopsis root mycobiome.</title>
        <authorList>
            <person name="Mesny F."/>
            <person name="Miyauchi S."/>
            <person name="Thiergart T."/>
            <person name="Pickel B."/>
            <person name="Atanasova L."/>
            <person name="Karlsson M."/>
            <person name="Huettel B."/>
            <person name="Barry K.W."/>
            <person name="Haridas S."/>
            <person name="Chen C."/>
            <person name="Bauer D."/>
            <person name="Andreopoulos W."/>
            <person name="Pangilinan J."/>
            <person name="LaButti K."/>
            <person name="Riley R."/>
            <person name="Lipzen A."/>
            <person name="Clum A."/>
            <person name="Drula E."/>
            <person name="Henrissat B."/>
            <person name="Kohler A."/>
            <person name="Grigoriev I.V."/>
            <person name="Martin F.M."/>
            <person name="Hacquard S."/>
        </authorList>
    </citation>
    <scope>NUCLEOTIDE SEQUENCE</scope>
    <source>
        <strain evidence="4">MPI-SDFR-AT-0073</strain>
    </source>
</reference>
<comment type="similarity">
    <text evidence="1">Belongs to the DNA mismatch repair MutL/HexB family.</text>
</comment>
<keyword evidence="5" id="KW-1185">Reference proteome</keyword>
<evidence type="ECO:0000313" key="4">
    <source>
        <dbReference type="EMBL" id="KAH6646070.1"/>
    </source>
</evidence>
<dbReference type="GeneID" id="70127587"/>
<proteinExistence type="inferred from homology"/>
<dbReference type="GO" id="GO:0006298">
    <property type="term" value="P:mismatch repair"/>
    <property type="evidence" value="ECO:0007669"/>
    <property type="project" value="InterPro"/>
</dbReference>
<evidence type="ECO:0000313" key="5">
    <source>
        <dbReference type="Proteomes" id="UP000758603"/>
    </source>
</evidence>
<dbReference type="InterPro" id="IPR014790">
    <property type="entry name" value="MutL_C"/>
</dbReference>
<dbReference type="InterPro" id="IPR037198">
    <property type="entry name" value="MutL_C_sf"/>
</dbReference>
<dbReference type="GO" id="GO:0005524">
    <property type="term" value="F:ATP binding"/>
    <property type="evidence" value="ECO:0007669"/>
    <property type="project" value="InterPro"/>
</dbReference>
<dbReference type="EMBL" id="JAGPXC010000010">
    <property type="protein sequence ID" value="KAH6646070.1"/>
    <property type="molecule type" value="Genomic_DNA"/>
</dbReference>
<dbReference type="Proteomes" id="UP000758603">
    <property type="component" value="Unassembled WGS sequence"/>
</dbReference>
<dbReference type="InterPro" id="IPR036890">
    <property type="entry name" value="HATPase_C_sf"/>
</dbReference>
<comment type="caution">
    <text evidence="4">The sequence shown here is derived from an EMBL/GenBank/DDBJ whole genome shotgun (WGS) entry which is preliminary data.</text>
</comment>
<dbReference type="InterPro" id="IPR038973">
    <property type="entry name" value="MutL/Mlh/Pms-like"/>
</dbReference>
<evidence type="ECO:0000259" key="3">
    <source>
        <dbReference type="SMART" id="SM00853"/>
    </source>
</evidence>